<evidence type="ECO:0000259" key="11">
    <source>
        <dbReference type="SMART" id="SM01073"/>
    </source>
</evidence>
<evidence type="ECO:0000256" key="8">
    <source>
        <dbReference type="RuleBase" id="RU367045"/>
    </source>
</evidence>
<evidence type="ECO:0000256" key="1">
    <source>
        <dbReference type="ARBA" id="ARBA00004496"/>
    </source>
</evidence>
<dbReference type="InterPro" id="IPR003960">
    <property type="entry name" value="ATPase_AAA_CS"/>
</dbReference>
<accession>A0ABR2IG87</accession>
<dbReference type="SUPFAM" id="SSF54585">
    <property type="entry name" value="Cdc48 domain 2-like"/>
    <property type="match status" value="1"/>
</dbReference>
<dbReference type="InterPro" id="IPR029067">
    <property type="entry name" value="CDC48_domain_2-like_sf"/>
</dbReference>
<comment type="caution">
    <text evidence="12">The sequence shown here is derived from an EMBL/GenBank/DDBJ whole genome shotgun (WGS) entry which is preliminary data.</text>
</comment>
<reference evidence="12 13" key="1">
    <citation type="journal article" date="2024" name="IMA Fungus">
        <title>Apiospora arundinis, a panoply of carbohydrate-active enzymes and secondary metabolites.</title>
        <authorList>
            <person name="Sorensen T."/>
            <person name="Petersen C."/>
            <person name="Muurmann A.T."/>
            <person name="Christiansen J.V."/>
            <person name="Brundto M.L."/>
            <person name="Overgaard C.K."/>
            <person name="Boysen A.T."/>
            <person name="Wollenberg R.D."/>
            <person name="Larsen T.O."/>
            <person name="Sorensen J.L."/>
            <person name="Nielsen K.L."/>
            <person name="Sondergaard T.E."/>
        </authorList>
    </citation>
    <scope>NUCLEOTIDE SEQUENCE [LARGE SCALE GENOMIC DNA]</scope>
    <source>
        <strain evidence="12 13">AAU 773</strain>
    </source>
</reference>
<keyword evidence="13" id="KW-1185">Reference proteome</keyword>
<evidence type="ECO:0000313" key="12">
    <source>
        <dbReference type="EMBL" id="KAK8862577.1"/>
    </source>
</evidence>
<evidence type="ECO:0000256" key="2">
    <source>
        <dbReference type="ARBA" id="ARBA00006914"/>
    </source>
</evidence>
<name>A0ABR2IG87_9PEZI</name>
<dbReference type="EMBL" id="JAPCWZ010000005">
    <property type="protein sequence ID" value="KAK8862577.1"/>
    <property type="molecule type" value="Genomic_DNA"/>
</dbReference>
<evidence type="ECO:0000256" key="4">
    <source>
        <dbReference type="ARBA" id="ARBA00022490"/>
    </source>
</evidence>
<dbReference type="SMART" id="SM01073">
    <property type="entry name" value="CDC48_N"/>
    <property type="match status" value="1"/>
</dbReference>
<dbReference type="PANTHER" id="PTHR23078">
    <property type="entry name" value="VESICULAR-FUSION PROTEIN NSF"/>
    <property type="match status" value="1"/>
</dbReference>
<keyword evidence="8" id="KW-0931">ER-Golgi transport</keyword>
<dbReference type="CDD" id="cd00009">
    <property type="entry name" value="AAA"/>
    <property type="match status" value="1"/>
</dbReference>
<dbReference type="SUPFAM" id="SSF50692">
    <property type="entry name" value="ADC-like"/>
    <property type="match status" value="1"/>
</dbReference>
<keyword evidence="6 8" id="KW-0067">ATP-binding</keyword>
<dbReference type="Gene3D" id="2.40.40.20">
    <property type="match status" value="1"/>
</dbReference>
<dbReference type="Gene3D" id="3.40.50.300">
    <property type="entry name" value="P-loop containing nucleotide triphosphate hydrolases"/>
    <property type="match status" value="2"/>
</dbReference>
<dbReference type="Gene3D" id="1.10.8.60">
    <property type="match status" value="1"/>
</dbReference>
<dbReference type="Gene3D" id="3.10.330.10">
    <property type="match status" value="1"/>
</dbReference>
<gene>
    <name evidence="12" type="ORF">PGQ11_008812</name>
</gene>
<dbReference type="InterPro" id="IPR003959">
    <property type="entry name" value="ATPase_AAA_core"/>
</dbReference>
<evidence type="ECO:0000259" key="10">
    <source>
        <dbReference type="SMART" id="SM00382"/>
    </source>
</evidence>
<comment type="similarity">
    <text evidence="2 8">Belongs to the AAA ATPase family.</text>
</comment>
<evidence type="ECO:0000256" key="3">
    <source>
        <dbReference type="ARBA" id="ARBA00022448"/>
    </source>
</evidence>
<dbReference type="PANTHER" id="PTHR23078:SF3">
    <property type="entry name" value="VESICLE-FUSING ATPASE"/>
    <property type="match status" value="1"/>
</dbReference>
<dbReference type="InterPro" id="IPR041569">
    <property type="entry name" value="AAA_lid_3"/>
</dbReference>
<dbReference type="InterPro" id="IPR003593">
    <property type="entry name" value="AAA+_ATPase"/>
</dbReference>
<comment type="subcellular location">
    <subcellularLocation>
        <location evidence="1 8">Cytoplasm</location>
    </subcellularLocation>
</comment>
<feature type="domain" description="AAA+ ATPase" evidence="10">
    <location>
        <begin position="351"/>
        <end position="499"/>
    </location>
</feature>
<keyword evidence="3 8" id="KW-0813">Transport</keyword>
<feature type="region of interest" description="Disordered" evidence="9">
    <location>
        <begin position="1"/>
        <end position="90"/>
    </location>
</feature>
<dbReference type="SMART" id="SM00382">
    <property type="entry name" value="AAA"/>
    <property type="match status" value="2"/>
</dbReference>
<protein>
    <recommendedName>
        <fullName evidence="8">Vesicular-fusion protein SEC18</fullName>
    </recommendedName>
</protein>
<dbReference type="SUPFAM" id="SSF52540">
    <property type="entry name" value="P-loop containing nucleoside triphosphate hydrolases"/>
    <property type="match status" value="2"/>
</dbReference>
<keyword evidence="5 8" id="KW-0547">Nucleotide-binding</keyword>
<keyword evidence="8" id="KW-0378">Hydrolase</keyword>
<evidence type="ECO:0000256" key="9">
    <source>
        <dbReference type="SAM" id="MobiDB-lite"/>
    </source>
</evidence>
<dbReference type="InterPro" id="IPR003338">
    <property type="entry name" value="CDC4_N-term_subdom"/>
</dbReference>
<keyword evidence="7 8" id="KW-0653">Protein transport</keyword>
<dbReference type="Pfam" id="PF17862">
    <property type="entry name" value="AAA_lid_3"/>
    <property type="match status" value="1"/>
</dbReference>
<evidence type="ECO:0000313" key="13">
    <source>
        <dbReference type="Proteomes" id="UP001390339"/>
    </source>
</evidence>
<evidence type="ECO:0000256" key="6">
    <source>
        <dbReference type="ARBA" id="ARBA00022840"/>
    </source>
</evidence>
<organism evidence="12 13">
    <name type="scientific">Apiospora arundinis</name>
    <dbReference type="NCBI Taxonomy" id="335852"/>
    <lineage>
        <taxon>Eukaryota</taxon>
        <taxon>Fungi</taxon>
        <taxon>Dikarya</taxon>
        <taxon>Ascomycota</taxon>
        <taxon>Pezizomycotina</taxon>
        <taxon>Sordariomycetes</taxon>
        <taxon>Xylariomycetidae</taxon>
        <taxon>Amphisphaeriales</taxon>
        <taxon>Apiosporaceae</taxon>
        <taxon>Apiospora</taxon>
    </lineage>
</organism>
<dbReference type="Pfam" id="PF00004">
    <property type="entry name" value="AAA"/>
    <property type="match status" value="2"/>
</dbReference>
<feature type="compositionally biased region" description="Low complexity" evidence="9">
    <location>
        <begin position="73"/>
        <end position="82"/>
    </location>
</feature>
<dbReference type="InterPro" id="IPR039812">
    <property type="entry name" value="Vesicle-fus_ATPase"/>
</dbReference>
<evidence type="ECO:0000256" key="5">
    <source>
        <dbReference type="ARBA" id="ARBA00022741"/>
    </source>
</evidence>
<feature type="domain" description="AAA+ ATPase" evidence="10">
    <location>
        <begin position="634"/>
        <end position="769"/>
    </location>
</feature>
<dbReference type="InterPro" id="IPR027417">
    <property type="entry name" value="P-loop_NTPase"/>
</dbReference>
<proteinExistence type="inferred from homology"/>
<dbReference type="PROSITE" id="PS00674">
    <property type="entry name" value="AAA"/>
    <property type="match status" value="1"/>
</dbReference>
<keyword evidence="4 8" id="KW-0963">Cytoplasm</keyword>
<comment type="function">
    <text evidence="8">Required for vesicle-mediated transport. Catalyzes the fusion of transport vesicles within the Golgi cisternae. Is also required for transport from the endoplasmic reticulum to the Golgi stack. Seems to function as a fusion protein required for the delivery of cargo proteins to all compartments of the Golgi stack independent of vesicle origin.</text>
</comment>
<sequence>MDMRNNLFGNNPQRGNVGLPGRQVGGGAGGPPPPRPGAPGDSRPGSYNTQAPGPGGPRSPGMMRQQPPPQSMPPQQSMPQQGGYAGPPAQPVQLRVEKLPPGSLADRYIFGNLVAVSPEDFKSQDGQDVYVKLKGPDLRGEYVLTARPTPGFPTGCISLSTPQRSWCGIGLRDVFTGERYDPFSAGTKVYLGTIDLEIAFASAKSKVDTPFDGDKLADAVLDMYPNQIFAPGQQFLMDYRGTRFNLTVKTVSLINLGESGAGSEAPVSSNPSTRGILFNATIINLFKDNESGVNLKASSRRPAVNPIIRPDFNFADLGIGGVDEEFQTIFRRAFQSRLLPQNIVEQMGLPHVKGLLLYGPPGTGKTLIARQIGKMLNAREPKIINGPEILNKFVGQSEENVRKMFADAEKEYKEKGDESGLHIIIFDELDAVCKQRGSGGGGGTGVGDSVVNQLLTKLDGVEQLNNILLIGMTNRKDMIDEALLRSGRLEVHVEIGLPDEHGREQILNIHTGKMRQNGRLSDDVDVAAIAALTKNYSGAELNGVCKSAASHAFNRHVKLGSGGTVDKSNDVENIMVTQEDFWKALDDVKPAFGVSEDDLKRAKPHGIYDFSPHVRSIQAHGDTFSQLLISGKGDLTSVLLYGPDGSGKTALAADIALNSEFPLVKMVRANDMVGMSEQGKVEHIKKAFTDAYKSTLSVLILDEIESMISYIPVGPRFMSEVATTIGVLMKSQPPKGRRLMVIGTTSQPRVLEDLNLRGFSNKLAVPRVRDFGELQALLAATGAFQDADINETLHELQGITGSQKVDMGVKRVIELIASAQIQATKEGRPLGMVFAEVLSEAMSSQALSSL</sequence>
<dbReference type="InterPro" id="IPR004201">
    <property type="entry name" value="Cdc48_dom2"/>
</dbReference>
<dbReference type="Pfam" id="PF02933">
    <property type="entry name" value="CDC48_2"/>
    <property type="match status" value="1"/>
</dbReference>
<evidence type="ECO:0000256" key="7">
    <source>
        <dbReference type="ARBA" id="ARBA00022927"/>
    </source>
</evidence>
<dbReference type="InterPro" id="IPR009010">
    <property type="entry name" value="Asp_de-COase-like_dom_sf"/>
</dbReference>
<feature type="domain" description="CDC48 N-terminal subdomain" evidence="11">
    <location>
        <begin position="93"/>
        <end position="183"/>
    </location>
</feature>
<dbReference type="Proteomes" id="UP001390339">
    <property type="component" value="Unassembled WGS sequence"/>
</dbReference>